<dbReference type="AlphaFoldDB" id="A0A392QC95"/>
<dbReference type="PANTHER" id="PTHR31625">
    <property type="match status" value="1"/>
</dbReference>
<evidence type="ECO:0000313" key="3">
    <source>
        <dbReference type="EMBL" id="MCI21509.1"/>
    </source>
</evidence>
<reference evidence="3 4" key="1">
    <citation type="journal article" date="2018" name="Front. Plant Sci.">
        <title>Red Clover (Trifolium pratense) and Zigzag Clover (T. medium) - A Picture of Genomic Similarities and Differences.</title>
        <authorList>
            <person name="Dluhosova J."/>
            <person name="Istvanek J."/>
            <person name="Nedelnik J."/>
            <person name="Repkova J."/>
        </authorList>
    </citation>
    <scope>NUCLEOTIDE SEQUENCE [LARGE SCALE GENOMIC DNA]</scope>
    <source>
        <strain evidence="4">cv. 10/8</strain>
        <tissue evidence="3">Leaf</tissue>
    </source>
</reference>
<accession>A0A392QC95</accession>
<dbReference type="EMBL" id="LXQA010125263">
    <property type="protein sequence ID" value="MCI21509.1"/>
    <property type="molecule type" value="Genomic_DNA"/>
</dbReference>
<proteinExistence type="predicted"/>
<evidence type="ECO:0000256" key="1">
    <source>
        <dbReference type="ARBA" id="ARBA00022679"/>
    </source>
</evidence>
<sequence>MIKSEDSERKSDQVDCVAVVDDLCYFGVLAESRDSAEVSLPKTYFGNCIASYIVAVKRDELVGKNGIVVASKGIEKKIRDSKSNGLLGAETWMSDYRELSKKSFVGVAGSPKLAVYETDFGWGKPKKSDAVHIDRSDSISLSDCRDGGNGIEIGLALERS</sequence>
<name>A0A392QC95_9FABA</name>
<feature type="non-terminal residue" evidence="3">
    <location>
        <position position="160"/>
    </location>
</feature>
<keyword evidence="2" id="KW-0012">Acyltransferase</keyword>
<dbReference type="InterPro" id="IPR023213">
    <property type="entry name" value="CAT-like_dom_sf"/>
</dbReference>
<organism evidence="3 4">
    <name type="scientific">Trifolium medium</name>
    <dbReference type="NCBI Taxonomy" id="97028"/>
    <lineage>
        <taxon>Eukaryota</taxon>
        <taxon>Viridiplantae</taxon>
        <taxon>Streptophyta</taxon>
        <taxon>Embryophyta</taxon>
        <taxon>Tracheophyta</taxon>
        <taxon>Spermatophyta</taxon>
        <taxon>Magnoliopsida</taxon>
        <taxon>eudicotyledons</taxon>
        <taxon>Gunneridae</taxon>
        <taxon>Pentapetalae</taxon>
        <taxon>rosids</taxon>
        <taxon>fabids</taxon>
        <taxon>Fabales</taxon>
        <taxon>Fabaceae</taxon>
        <taxon>Papilionoideae</taxon>
        <taxon>50 kb inversion clade</taxon>
        <taxon>NPAAA clade</taxon>
        <taxon>Hologalegina</taxon>
        <taxon>IRL clade</taxon>
        <taxon>Trifolieae</taxon>
        <taxon>Trifolium</taxon>
    </lineage>
</organism>
<evidence type="ECO:0000313" key="4">
    <source>
        <dbReference type="Proteomes" id="UP000265520"/>
    </source>
</evidence>
<dbReference type="Pfam" id="PF02458">
    <property type="entry name" value="Transferase"/>
    <property type="match status" value="1"/>
</dbReference>
<keyword evidence="4" id="KW-1185">Reference proteome</keyword>
<protein>
    <submittedName>
        <fullName evidence="3">Coumaroyl-CoA:anthocyanidin 3-O-glucoside-6''-O-coumaroyltransferase 1-like</fullName>
    </submittedName>
</protein>
<keyword evidence="1 3" id="KW-0808">Transferase</keyword>
<dbReference type="Proteomes" id="UP000265520">
    <property type="component" value="Unassembled WGS sequence"/>
</dbReference>
<dbReference type="GO" id="GO:0016747">
    <property type="term" value="F:acyltransferase activity, transferring groups other than amino-acyl groups"/>
    <property type="evidence" value="ECO:0007669"/>
    <property type="project" value="UniProtKB-ARBA"/>
</dbReference>
<comment type="caution">
    <text evidence="3">The sequence shown here is derived from an EMBL/GenBank/DDBJ whole genome shotgun (WGS) entry which is preliminary data.</text>
</comment>
<evidence type="ECO:0000256" key="2">
    <source>
        <dbReference type="ARBA" id="ARBA00023315"/>
    </source>
</evidence>
<dbReference type="Gene3D" id="3.30.559.10">
    <property type="entry name" value="Chloramphenicol acetyltransferase-like domain"/>
    <property type="match status" value="1"/>
</dbReference>
<dbReference type="InterPro" id="IPR051504">
    <property type="entry name" value="Plant_metabolite_acyltrans"/>
</dbReference>